<proteinExistence type="inferred from homology"/>
<gene>
    <name evidence="5" type="ORF">ACFQ4B_24570</name>
</gene>
<dbReference type="Pfam" id="PF08241">
    <property type="entry name" value="Methyltransf_11"/>
    <property type="match status" value="1"/>
</dbReference>
<dbReference type="CDD" id="cd02440">
    <property type="entry name" value="AdoMet_MTases"/>
    <property type="match status" value="1"/>
</dbReference>
<comment type="caution">
    <text evidence="5">The sequence shown here is derived from an EMBL/GenBank/DDBJ whole genome shotgun (WGS) entry which is preliminary data.</text>
</comment>
<keyword evidence="6" id="KW-1185">Reference proteome</keyword>
<dbReference type="PANTHER" id="PTHR44942:SF4">
    <property type="entry name" value="METHYLTRANSFERASE TYPE 11 DOMAIN-CONTAINING PROTEIN"/>
    <property type="match status" value="1"/>
</dbReference>
<dbReference type="GO" id="GO:0032259">
    <property type="term" value="P:methylation"/>
    <property type="evidence" value="ECO:0007669"/>
    <property type="project" value="UniProtKB-KW"/>
</dbReference>
<evidence type="ECO:0000256" key="2">
    <source>
        <dbReference type="ARBA" id="ARBA00022603"/>
    </source>
</evidence>
<name>A0ABW3UQU5_9BACL</name>
<dbReference type="Proteomes" id="UP001597180">
    <property type="component" value="Unassembled WGS sequence"/>
</dbReference>
<keyword evidence="2 5" id="KW-0489">Methyltransferase</keyword>
<keyword evidence="3" id="KW-0808">Transferase</keyword>
<accession>A0ABW3UQU5</accession>
<organism evidence="5 6">
    <name type="scientific">Paenibacillus vulneris</name>
    <dbReference type="NCBI Taxonomy" id="1133364"/>
    <lineage>
        <taxon>Bacteria</taxon>
        <taxon>Bacillati</taxon>
        <taxon>Bacillota</taxon>
        <taxon>Bacilli</taxon>
        <taxon>Bacillales</taxon>
        <taxon>Paenibacillaceae</taxon>
        <taxon>Paenibacillus</taxon>
    </lineage>
</organism>
<dbReference type="InterPro" id="IPR029063">
    <property type="entry name" value="SAM-dependent_MTases_sf"/>
</dbReference>
<dbReference type="RefSeq" id="WP_345590295.1">
    <property type="nucleotide sequence ID" value="NZ_BAABJG010000022.1"/>
</dbReference>
<evidence type="ECO:0000313" key="5">
    <source>
        <dbReference type="EMBL" id="MFD1223298.1"/>
    </source>
</evidence>
<reference evidence="6" key="1">
    <citation type="journal article" date="2019" name="Int. J. Syst. Evol. Microbiol.">
        <title>The Global Catalogue of Microorganisms (GCM) 10K type strain sequencing project: providing services to taxonomists for standard genome sequencing and annotation.</title>
        <authorList>
            <consortium name="The Broad Institute Genomics Platform"/>
            <consortium name="The Broad Institute Genome Sequencing Center for Infectious Disease"/>
            <person name="Wu L."/>
            <person name="Ma J."/>
        </authorList>
    </citation>
    <scope>NUCLEOTIDE SEQUENCE [LARGE SCALE GENOMIC DNA]</scope>
    <source>
        <strain evidence="6">CCUG 53270</strain>
    </source>
</reference>
<evidence type="ECO:0000256" key="1">
    <source>
        <dbReference type="ARBA" id="ARBA00008361"/>
    </source>
</evidence>
<evidence type="ECO:0000313" key="6">
    <source>
        <dbReference type="Proteomes" id="UP001597180"/>
    </source>
</evidence>
<dbReference type="InterPro" id="IPR051052">
    <property type="entry name" value="Diverse_substrate_MTase"/>
</dbReference>
<dbReference type="EMBL" id="JBHTLU010000034">
    <property type="protein sequence ID" value="MFD1223298.1"/>
    <property type="molecule type" value="Genomic_DNA"/>
</dbReference>
<evidence type="ECO:0000259" key="4">
    <source>
        <dbReference type="PROSITE" id="PS50206"/>
    </source>
</evidence>
<evidence type="ECO:0000256" key="3">
    <source>
        <dbReference type="ARBA" id="ARBA00022679"/>
    </source>
</evidence>
<dbReference type="Gene3D" id="3.40.50.150">
    <property type="entry name" value="Vaccinia Virus protein VP39"/>
    <property type="match status" value="1"/>
</dbReference>
<protein>
    <submittedName>
        <fullName evidence="5">Methyltransferase domain-containing protein</fullName>
    </submittedName>
</protein>
<dbReference type="GO" id="GO:0008168">
    <property type="term" value="F:methyltransferase activity"/>
    <property type="evidence" value="ECO:0007669"/>
    <property type="project" value="UniProtKB-KW"/>
</dbReference>
<dbReference type="PROSITE" id="PS50206">
    <property type="entry name" value="RHODANESE_3"/>
    <property type="match status" value="1"/>
</dbReference>
<dbReference type="InterPro" id="IPR001763">
    <property type="entry name" value="Rhodanese-like_dom"/>
</dbReference>
<sequence>MPMNFHDPEQRSMYTGRKADISWEQLMNEEVNVKGFQAADIGCGGGIYSQALVRLGAASVIGIDFSMAMLEAAAVQCAAHPEIRFQLGKAWETGLGDESVELILERALIHHLSPEELSDAFQEAYRILKGDGTLVVQDRTPDDCLLEGSRDHLRGYWFEMFPRLSDREVSRRYRSEQVGRALASAGFTEIRELKLWELRRAYLHFSDYCDDIRRRTGRSILHELTDEELVTLTRYIQDMTGYQDGEPVEERDLWTVWIAGKH</sequence>
<feature type="domain" description="Rhodanese" evidence="4">
    <location>
        <begin position="103"/>
        <end position="207"/>
    </location>
</feature>
<dbReference type="PANTHER" id="PTHR44942">
    <property type="entry name" value="METHYLTRANSF_11 DOMAIN-CONTAINING PROTEIN"/>
    <property type="match status" value="1"/>
</dbReference>
<dbReference type="SUPFAM" id="SSF53335">
    <property type="entry name" value="S-adenosyl-L-methionine-dependent methyltransferases"/>
    <property type="match status" value="1"/>
</dbReference>
<comment type="similarity">
    <text evidence="1">Belongs to the methyltransferase superfamily.</text>
</comment>
<dbReference type="InterPro" id="IPR013216">
    <property type="entry name" value="Methyltransf_11"/>
</dbReference>